<feature type="compositionally biased region" description="Low complexity" evidence="1">
    <location>
        <begin position="133"/>
        <end position="160"/>
    </location>
</feature>
<dbReference type="WBParaSite" id="jg18300.1">
    <property type="protein sequence ID" value="jg18300.1"/>
    <property type="gene ID" value="jg18300"/>
</dbReference>
<protein>
    <submittedName>
        <fullName evidence="3">Uncharacterized protein</fullName>
    </submittedName>
</protein>
<organism evidence="2 3">
    <name type="scientific">Ditylenchus dipsaci</name>
    <dbReference type="NCBI Taxonomy" id="166011"/>
    <lineage>
        <taxon>Eukaryota</taxon>
        <taxon>Metazoa</taxon>
        <taxon>Ecdysozoa</taxon>
        <taxon>Nematoda</taxon>
        <taxon>Chromadorea</taxon>
        <taxon>Rhabditida</taxon>
        <taxon>Tylenchina</taxon>
        <taxon>Tylenchomorpha</taxon>
        <taxon>Sphaerularioidea</taxon>
        <taxon>Anguinidae</taxon>
        <taxon>Anguininae</taxon>
        <taxon>Ditylenchus</taxon>
    </lineage>
</organism>
<feature type="region of interest" description="Disordered" evidence="1">
    <location>
        <begin position="1"/>
        <end position="26"/>
    </location>
</feature>
<sequence>MPITKAMPSPTSAQPSSQAEPATENSRLKLAAASNVLGDPSVDGNDRRTKSGKFSLAQVSLVNLCSLSRLSGKSNPSKWSDQDFPGMTGLAVQEMLRGTLKTDLGARVSRGGCDRPGANQPSSTTRNSTTAIQQQKQQQQRQPPQQVPPQQQQQLGRPAPQQAALTLNNIFGR</sequence>
<name>A0A915DC29_9BILA</name>
<dbReference type="AlphaFoldDB" id="A0A915DC29"/>
<evidence type="ECO:0000313" key="2">
    <source>
        <dbReference type="Proteomes" id="UP000887574"/>
    </source>
</evidence>
<feature type="compositionally biased region" description="Low complexity" evidence="1">
    <location>
        <begin position="1"/>
        <end position="23"/>
    </location>
</feature>
<proteinExistence type="predicted"/>
<evidence type="ECO:0000256" key="1">
    <source>
        <dbReference type="SAM" id="MobiDB-lite"/>
    </source>
</evidence>
<dbReference type="Proteomes" id="UP000887574">
    <property type="component" value="Unplaced"/>
</dbReference>
<reference evidence="3" key="1">
    <citation type="submission" date="2022-11" db="UniProtKB">
        <authorList>
            <consortium name="WormBaseParasite"/>
        </authorList>
    </citation>
    <scope>IDENTIFICATION</scope>
</reference>
<evidence type="ECO:0000313" key="3">
    <source>
        <dbReference type="WBParaSite" id="jg18300.1"/>
    </source>
</evidence>
<accession>A0A915DC29</accession>
<feature type="compositionally biased region" description="Polar residues" evidence="1">
    <location>
        <begin position="119"/>
        <end position="132"/>
    </location>
</feature>
<feature type="region of interest" description="Disordered" evidence="1">
    <location>
        <begin position="105"/>
        <end position="160"/>
    </location>
</feature>
<keyword evidence="2" id="KW-1185">Reference proteome</keyword>